<evidence type="ECO:0000313" key="6">
    <source>
        <dbReference type="Proteomes" id="UP001232992"/>
    </source>
</evidence>
<name>A0ABT7BY53_9CYAN</name>
<dbReference type="SUPFAM" id="SSF53597">
    <property type="entry name" value="Dihydrofolate reductase-like"/>
    <property type="match status" value="1"/>
</dbReference>
<dbReference type="PANTHER" id="PTHR38011">
    <property type="entry name" value="DIHYDROFOLATE REDUCTASE FAMILY PROTEIN (AFU_ORTHOLOGUE AFUA_8G06820)"/>
    <property type="match status" value="1"/>
</dbReference>
<evidence type="ECO:0000313" key="5">
    <source>
        <dbReference type="EMBL" id="MDJ1184123.1"/>
    </source>
</evidence>
<comment type="caution">
    <text evidence="5">The sequence shown here is derived from an EMBL/GenBank/DDBJ whole genome shotgun (WGS) entry which is preliminary data.</text>
</comment>
<dbReference type="InterPro" id="IPR002734">
    <property type="entry name" value="RibDG_C"/>
</dbReference>
<keyword evidence="3" id="KW-0560">Oxidoreductase</keyword>
<feature type="domain" description="Bacterial bifunctional deaminase-reductase C-terminal" evidence="4">
    <location>
        <begin position="9"/>
        <end position="220"/>
    </location>
</feature>
<proteinExistence type="predicted"/>
<gene>
    <name evidence="5" type="ORF">PMH09_13100</name>
</gene>
<dbReference type="EMBL" id="JAQOSQ010000012">
    <property type="protein sequence ID" value="MDJ1184123.1"/>
    <property type="molecule type" value="Genomic_DNA"/>
</dbReference>
<organism evidence="5 6">
    <name type="scientific">Roseofilum casamattae BLCC-M143</name>
    <dbReference type="NCBI Taxonomy" id="3022442"/>
    <lineage>
        <taxon>Bacteria</taxon>
        <taxon>Bacillati</taxon>
        <taxon>Cyanobacteriota</taxon>
        <taxon>Cyanophyceae</taxon>
        <taxon>Desertifilales</taxon>
        <taxon>Desertifilaceae</taxon>
        <taxon>Roseofilum</taxon>
        <taxon>Roseofilum casamattae</taxon>
    </lineage>
</organism>
<reference evidence="5 6" key="1">
    <citation type="submission" date="2023-01" db="EMBL/GenBank/DDBJ databases">
        <title>Novel diversity within Roseofilum (Cyanobacteria; Desertifilaceae) from marine benthic mats with descriptions of four novel species.</title>
        <authorList>
            <person name="Wang Y."/>
            <person name="Berthold D.E."/>
            <person name="Hu J."/>
            <person name="Lefler F.W."/>
            <person name="Laughinghouse H.D. IV."/>
        </authorList>
    </citation>
    <scope>NUCLEOTIDE SEQUENCE [LARGE SCALE GENOMIC DNA]</scope>
    <source>
        <strain evidence="5 6">BLCC-M143</strain>
    </source>
</reference>
<evidence type="ECO:0000259" key="4">
    <source>
        <dbReference type="Pfam" id="PF01872"/>
    </source>
</evidence>
<dbReference type="Gene3D" id="3.40.430.10">
    <property type="entry name" value="Dihydrofolate Reductase, subunit A"/>
    <property type="match status" value="1"/>
</dbReference>
<dbReference type="InterPro" id="IPR024072">
    <property type="entry name" value="DHFR-like_dom_sf"/>
</dbReference>
<dbReference type="Pfam" id="PF01872">
    <property type="entry name" value="RibD_C"/>
    <property type="match status" value="1"/>
</dbReference>
<keyword evidence="2" id="KW-0521">NADP</keyword>
<accession>A0ABT7BY53</accession>
<comment type="pathway">
    <text evidence="1">Cofactor biosynthesis; riboflavin biosynthesis.</text>
</comment>
<dbReference type="RefSeq" id="WP_283758775.1">
    <property type="nucleotide sequence ID" value="NZ_JAQOSQ010000012.1"/>
</dbReference>
<dbReference type="InterPro" id="IPR050765">
    <property type="entry name" value="Riboflavin_Biosynth_HTPR"/>
</dbReference>
<sequence length="234" mass="25638">MKTHSLERPHITAVLAMSADGKIADAKRSPARFGSVADKTHLEQQIARVDGVLFGAGTLRAYGTTLSISNPQLLDGRINTGYDAQPVQIVVSQTAEINPNLRFFQQPVPRWLITTEENATQWQGTRKFNQILTAPTHAGGFYWNSIFLQLSQLDLKQLAILGGGELMASLLAGDWIDEIWLTVCPAIFGGARSPTPVDGLGLSIPKSLELLSARPLRQEVFLHYRVLHDGSRNG</sequence>
<protein>
    <submittedName>
        <fullName evidence="5">RibD family protein</fullName>
    </submittedName>
</protein>
<dbReference type="PANTHER" id="PTHR38011:SF7">
    <property type="entry name" value="2,5-DIAMINO-6-RIBOSYLAMINO-4(3H)-PYRIMIDINONE 5'-PHOSPHATE REDUCTASE"/>
    <property type="match status" value="1"/>
</dbReference>
<evidence type="ECO:0000256" key="3">
    <source>
        <dbReference type="ARBA" id="ARBA00023002"/>
    </source>
</evidence>
<dbReference type="Proteomes" id="UP001232992">
    <property type="component" value="Unassembled WGS sequence"/>
</dbReference>
<keyword evidence="6" id="KW-1185">Reference proteome</keyword>
<evidence type="ECO:0000256" key="1">
    <source>
        <dbReference type="ARBA" id="ARBA00005104"/>
    </source>
</evidence>
<evidence type="ECO:0000256" key="2">
    <source>
        <dbReference type="ARBA" id="ARBA00022857"/>
    </source>
</evidence>